<proteinExistence type="predicted"/>
<evidence type="ECO:0000256" key="2">
    <source>
        <dbReference type="ARBA" id="ARBA00023163"/>
    </source>
</evidence>
<dbReference type="InterPro" id="IPR006110">
    <property type="entry name" value="Pol_omega/Rpo6/RPB6"/>
</dbReference>
<keyword evidence="2" id="KW-0804">Transcription</keyword>
<dbReference type="AlphaFoldDB" id="A0A6C0EL73"/>
<dbReference type="Gene3D" id="3.90.940.10">
    <property type="match status" value="1"/>
</dbReference>
<dbReference type="InterPro" id="IPR036161">
    <property type="entry name" value="RPB6/omega-like_sf"/>
</dbReference>
<dbReference type="GO" id="GO:0006351">
    <property type="term" value="P:DNA-templated transcription"/>
    <property type="evidence" value="ECO:0007669"/>
    <property type="project" value="InterPro"/>
</dbReference>
<dbReference type="Pfam" id="PF01192">
    <property type="entry name" value="RNA_pol_Rpb6"/>
    <property type="match status" value="1"/>
</dbReference>
<evidence type="ECO:0008006" key="4">
    <source>
        <dbReference type="Google" id="ProtNLM"/>
    </source>
</evidence>
<dbReference type="GO" id="GO:0000428">
    <property type="term" value="C:DNA-directed RNA polymerase complex"/>
    <property type="evidence" value="ECO:0007669"/>
    <property type="project" value="UniProtKB-KW"/>
</dbReference>
<evidence type="ECO:0000313" key="3">
    <source>
        <dbReference type="EMBL" id="QHT29944.1"/>
    </source>
</evidence>
<dbReference type="SUPFAM" id="SSF63562">
    <property type="entry name" value="RPB6/omega subunit-like"/>
    <property type="match status" value="1"/>
</dbReference>
<keyword evidence="1" id="KW-0240">DNA-directed RNA polymerase</keyword>
<dbReference type="EMBL" id="MN738888">
    <property type="protein sequence ID" value="QHT29944.1"/>
    <property type="molecule type" value="Genomic_DNA"/>
</dbReference>
<protein>
    <recommendedName>
        <fullName evidence="4">DNA-directed RNA polymerase</fullName>
    </recommendedName>
</protein>
<name>A0A6C0EL73_9ZZZZ</name>
<evidence type="ECO:0000256" key="1">
    <source>
        <dbReference type="ARBA" id="ARBA00022478"/>
    </source>
</evidence>
<dbReference type="GO" id="GO:0003899">
    <property type="term" value="F:DNA-directed RNA polymerase activity"/>
    <property type="evidence" value="ECO:0007669"/>
    <property type="project" value="InterPro"/>
</dbReference>
<dbReference type="GO" id="GO:0003677">
    <property type="term" value="F:DNA binding"/>
    <property type="evidence" value="ECO:0007669"/>
    <property type="project" value="InterPro"/>
</dbReference>
<accession>A0A6C0EL73</accession>
<organism evidence="3">
    <name type="scientific">viral metagenome</name>
    <dbReference type="NCBI Taxonomy" id="1070528"/>
    <lineage>
        <taxon>unclassified sequences</taxon>
        <taxon>metagenomes</taxon>
        <taxon>organismal metagenomes</taxon>
    </lineage>
</organism>
<sequence length="108" mass="12545">MSGHPTDHPEVKPVFRSEVVDALKVPRVTTPYFGKYEYVVLMAARQQQLAEGAKPLVSLEGLRTSDPRFLEQVVKREIEQRKIPFLFERHFPNGTSEYWSAQELELSW</sequence>
<reference evidence="3" key="1">
    <citation type="journal article" date="2020" name="Nature">
        <title>Giant virus diversity and host interactions through global metagenomics.</title>
        <authorList>
            <person name="Schulz F."/>
            <person name="Roux S."/>
            <person name="Paez-Espino D."/>
            <person name="Jungbluth S."/>
            <person name="Walsh D.A."/>
            <person name="Denef V.J."/>
            <person name="McMahon K.D."/>
            <person name="Konstantinidis K.T."/>
            <person name="Eloe-Fadrosh E.A."/>
            <person name="Kyrpides N.C."/>
            <person name="Woyke T."/>
        </authorList>
    </citation>
    <scope>NUCLEOTIDE SEQUENCE</scope>
    <source>
        <strain evidence="3">GVMAG-M-3300009068-25</strain>
    </source>
</reference>